<gene>
    <name evidence="2" type="ORF">PEDI_00090</name>
</gene>
<evidence type="ECO:0000313" key="2">
    <source>
        <dbReference type="EMBL" id="GJM59457.1"/>
    </source>
</evidence>
<accession>A0AAN5AI49</accession>
<feature type="compositionally biased region" description="Basic residues" evidence="1">
    <location>
        <begin position="1691"/>
        <end position="1701"/>
    </location>
</feature>
<name>A0AAN5AI49_9BACT</name>
<feature type="compositionally biased region" description="Acidic residues" evidence="1">
    <location>
        <begin position="1710"/>
        <end position="1726"/>
    </location>
</feature>
<proteinExistence type="predicted"/>
<dbReference type="EMBL" id="BQKE01000001">
    <property type="protein sequence ID" value="GJM59457.1"/>
    <property type="molecule type" value="Genomic_DNA"/>
</dbReference>
<dbReference type="PROSITE" id="PS51257">
    <property type="entry name" value="PROKAR_LIPOPROTEIN"/>
    <property type="match status" value="1"/>
</dbReference>
<dbReference type="Proteomes" id="UP001310022">
    <property type="component" value="Unassembled WGS sequence"/>
</dbReference>
<feature type="region of interest" description="Disordered" evidence="1">
    <location>
        <begin position="174"/>
        <end position="245"/>
    </location>
</feature>
<sequence>MHRPLLILVFLMLSCFHQGFSQRMKTVEAPDSLAIRVMEVMKEGRSERFSLAGHQFDSLWNGGSLSDSQKRRIFVLYNKMNEKQWRAKPFLYEVTATLTAGRQEAGLSVVQYDGLLDQLENGLEALSSRDFVKMTQALHTFLKYKQLNRSNFFNLQASEGAIFALKYENTTFYDPTQESSEDSSVPAEESSEEDWGSWGDNAEESQNTNDDWSSWDWGEDDSTDQKNEDTALNWDDDNWSGATGGNVIVEEKNSQTLEEMVDSFIQDEAPAIEGPYIHFDQLELKFETPFDTLVLSGIQGDFLLVEGIFVAYSGKVDWKIAGFTEGSPYCTFEKFFFNTKQPKFEVNKATMFYPEKLTEPTLGYFEYKSSRVGKNAKPTYPRFTSYGSNVRLASFINDNFEYLGGYSLWGVNASSNSIFEGESKVHFSRGDDREFLVRSGIIEYTDSTFVAPNGKIVVKYGRDSLFHPDMKITYRQQDSTIHALKNRGNNELSSFRITYYDMDVKADYLRWNVAHDSLDISIFQARDHRPAFFESKDYFNKKNYKSLSDPYGFHPLNSLTNYSNKVRSKTFSLLDFVEYYKLDYTKAQHAMFKMRENNFIEFDAISNIITVKDKAYHYTASYRRQKDYDDLTIPSRTNAAPNATLHLNDSRMTVRGIDKFYLSEKLDVYIIPEQESIDLIGKRDFKFDGKLFSGNFEFVGHDFVFRYDSFLIQLDQIDSIRFYLPDSANGQRKKVDNSLVSADEQLTSSLNSNMGATNGTLYINRPDNKSGRKVFPNYPRFDAERGAVVYFDNPTYLDQAYDKSVYFIIPPFSIDSLAGGDPSAIGFQGRFVSGGIFPDFEEKMTIMPDNSLGFVHTVPEEGYTLYDTDGIIYDEIRLDKNGLQGEGRFELLASQSESEKYTMYQDSMVAFANSSMIEAGDFAGISYPSMSAEDLELLWLPHEDSLFLKTTDKPIMLYNEGDMVGAAVLTHEGLRGKGDLEIRGSQTHSEQLTFEEFRWQAREAQFNILSEDSTKSTLYGDYVEVDFDLENNLASISPEIEGDAAISFPYAMTKTSITEAEWKLEEDIIIMTKPEEVDISDSYFYSTRPDMDSLVFSAEGATYDIQAQEMSVTGIPHIVVADAMITPDSNRIKILPNFVLPRLSNATLVIDTLNGYHNLFDGNIDILSRKMFEGDATYRFVNAVQDTFNIKLDEFELKPDRKKQLHTESSGQIVEADELIISPGMYFKGTAKMRATSKPLELDGFVKLDLKNIPYYDTWIVYQSNDEEQQEIIFDFASAITENGELLTAGIHFEEGTNVLYSTFVFQKRGGGDEDFFVPNGLLSYDEEKAHYIVEDTMKTRANSFAGKVYTFNEETTDIVFEGGVNLFMNPYPKVNKFMMRASAIGSGNLNNNTVRFNGFTTIETDLPGGALTSMGNNLNIAAEDGGYPKANEDLTKLFYKVGEIIGDKATKDYEALLSADYAPLVKMSRRLQRGIVLSDFDMEWSEEQTAWYSTGKIGVSSILSLDVNAKMEGYLEVSKTGEGDVMSLFINGGPDAWYYLNYNLPENRLIVYSGDPVFNSQVAKKSNVAKAKLGEFILAVGEKQEVLDYVNRFRLLYMDIDEEYQIAEPTLSEDSGDPFFDAGNLEENEDTENIIFDDESLYDESVADDEDSLYGDDSEENTATVDDGFGEETEEAVSEDEQVEEEPVKERKKKKKKGKKKKEEVVEEKQEEEIEDEPLYEDDGF</sequence>
<keyword evidence="3" id="KW-1185">Reference proteome</keyword>
<feature type="compositionally biased region" description="Acidic residues" evidence="1">
    <location>
        <begin position="1669"/>
        <end position="1688"/>
    </location>
</feature>
<feature type="region of interest" description="Disordered" evidence="1">
    <location>
        <begin position="1609"/>
        <end position="1726"/>
    </location>
</feature>
<organism evidence="2 3">
    <name type="scientific">Persicobacter diffluens</name>
    <dbReference type="NCBI Taxonomy" id="981"/>
    <lineage>
        <taxon>Bacteria</taxon>
        <taxon>Pseudomonadati</taxon>
        <taxon>Bacteroidota</taxon>
        <taxon>Cytophagia</taxon>
        <taxon>Cytophagales</taxon>
        <taxon>Persicobacteraceae</taxon>
        <taxon>Persicobacter</taxon>
    </lineage>
</organism>
<evidence type="ECO:0000313" key="3">
    <source>
        <dbReference type="Proteomes" id="UP001310022"/>
    </source>
</evidence>
<evidence type="ECO:0000256" key="1">
    <source>
        <dbReference type="SAM" id="MobiDB-lite"/>
    </source>
</evidence>
<feature type="compositionally biased region" description="Acidic residues" evidence="1">
    <location>
        <begin position="1625"/>
        <end position="1661"/>
    </location>
</feature>
<protein>
    <submittedName>
        <fullName evidence="2">Uncharacterized protein</fullName>
    </submittedName>
</protein>
<comment type="caution">
    <text evidence="2">The sequence shown here is derived from an EMBL/GenBank/DDBJ whole genome shotgun (WGS) entry which is preliminary data.</text>
</comment>
<reference evidence="2 3" key="1">
    <citation type="submission" date="2021-12" db="EMBL/GenBank/DDBJ databases">
        <title>Genome sequencing of bacteria with rrn-lacking chromosome and rrn-plasmid.</title>
        <authorList>
            <person name="Anda M."/>
            <person name="Iwasaki W."/>
        </authorList>
    </citation>
    <scope>NUCLEOTIDE SEQUENCE [LARGE SCALE GENOMIC DNA]</scope>
    <source>
        <strain evidence="2 3">NBRC 15940</strain>
    </source>
</reference>